<proteinExistence type="predicted"/>
<dbReference type="AlphaFoldDB" id="A0A7W6D0F0"/>
<keyword evidence="2" id="KW-1185">Reference proteome</keyword>
<protein>
    <submittedName>
        <fullName evidence="1">Uncharacterized protein</fullName>
    </submittedName>
</protein>
<reference evidence="1 2" key="1">
    <citation type="submission" date="2020-08" db="EMBL/GenBank/DDBJ databases">
        <title>Genomic Encyclopedia of Type Strains, Phase IV (KMG-IV): sequencing the most valuable type-strain genomes for metagenomic binning, comparative biology and taxonomic classification.</title>
        <authorList>
            <person name="Goeker M."/>
        </authorList>
    </citation>
    <scope>NUCLEOTIDE SEQUENCE [LARGE SCALE GENOMIC DNA]</scope>
    <source>
        <strain evidence="1 2">DSM 26575</strain>
    </source>
</reference>
<sequence>MLVSEFAKRFRLGQVEENRLRKLLGPIAKEIDLLRNAGK</sequence>
<dbReference type="EMBL" id="JACIDW010000027">
    <property type="protein sequence ID" value="MBB3966980.1"/>
    <property type="molecule type" value="Genomic_DNA"/>
</dbReference>
<evidence type="ECO:0000313" key="1">
    <source>
        <dbReference type="EMBL" id="MBB3966980.1"/>
    </source>
</evidence>
<comment type="caution">
    <text evidence="1">The sequence shown here is derived from an EMBL/GenBank/DDBJ whole genome shotgun (WGS) entry which is preliminary data.</text>
</comment>
<evidence type="ECO:0000313" key="2">
    <source>
        <dbReference type="Proteomes" id="UP000582090"/>
    </source>
</evidence>
<dbReference type="Proteomes" id="UP000582090">
    <property type="component" value="Unassembled WGS sequence"/>
</dbReference>
<organism evidence="1 2">
    <name type="scientific">Rhizobium metallidurans</name>
    <dbReference type="NCBI Taxonomy" id="1265931"/>
    <lineage>
        <taxon>Bacteria</taxon>
        <taxon>Pseudomonadati</taxon>
        <taxon>Pseudomonadota</taxon>
        <taxon>Alphaproteobacteria</taxon>
        <taxon>Hyphomicrobiales</taxon>
        <taxon>Rhizobiaceae</taxon>
        <taxon>Rhizobium/Agrobacterium group</taxon>
        <taxon>Rhizobium</taxon>
    </lineage>
</organism>
<name>A0A7W6D0F0_9HYPH</name>
<gene>
    <name evidence="1" type="ORF">GGQ67_004673</name>
</gene>
<accession>A0A7W6D0F0</accession>